<dbReference type="STRING" id="679901.Mzhil_1028"/>
<dbReference type="Gene3D" id="3.40.50.720">
    <property type="entry name" value="NAD(P)-binding Rossmann-like Domain"/>
    <property type="match status" value="1"/>
</dbReference>
<dbReference type="InterPro" id="IPR048757">
    <property type="entry name" value="PylD_N"/>
</dbReference>
<dbReference type="Gene3D" id="3.40.50.12150">
    <property type="match status" value="1"/>
</dbReference>
<dbReference type="InterPro" id="IPR036291">
    <property type="entry name" value="NAD(P)-bd_dom_sf"/>
</dbReference>
<dbReference type="RefSeq" id="WP_013898323.1">
    <property type="nucleotide sequence ID" value="NC_015676.1"/>
</dbReference>
<proteinExistence type="predicted"/>
<dbReference type="AlphaFoldDB" id="F7XLV7"/>
<dbReference type="NCBIfam" id="TIGR03911">
    <property type="entry name" value="pyrrolys_PylD"/>
    <property type="match status" value="1"/>
</dbReference>
<dbReference type="Pfam" id="PF21455">
    <property type="entry name" value="PylD_N"/>
    <property type="match status" value="1"/>
</dbReference>
<evidence type="ECO:0000313" key="3">
    <source>
        <dbReference type="Proteomes" id="UP000006622"/>
    </source>
</evidence>
<keyword evidence="3" id="KW-1185">Reference proteome</keyword>
<evidence type="ECO:0000259" key="1">
    <source>
        <dbReference type="Pfam" id="PF21455"/>
    </source>
</evidence>
<dbReference type="OrthoDB" id="122788at2157"/>
<feature type="domain" description="Pyrrolysine biosynthesis protein PylD N-terminal" evidence="1">
    <location>
        <begin position="9"/>
        <end position="119"/>
    </location>
</feature>
<dbReference type="EMBL" id="CP002101">
    <property type="protein sequence ID" value="AEH60885.1"/>
    <property type="molecule type" value="Genomic_DNA"/>
</dbReference>
<name>F7XLV7_METZD</name>
<dbReference type="SUPFAM" id="SSF51735">
    <property type="entry name" value="NAD(P)-binding Rossmann-fold domains"/>
    <property type="match status" value="1"/>
</dbReference>
<dbReference type="GeneID" id="10822653"/>
<evidence type="ECO:0000313" key="2">
    <source>
        <dbReference type="EMBL" id="AEH60885.1"/>
    </source>
</evidence>
<accession>F7XLV7</accession>
<dbReference type="KEGG" id="mzh:Mzhil_1028"/>
<sequence length="267" mass="29242">MALLTPEDLENLLDKLEYNEKVIKKVTGFEIKQICEETYGTFPDSEVVGIVPVTSGNGIIDNFTASLAAIVNHFGLKGFVTEHTDISGYNEAVSRRADIIMMADDHIFIAHNLKNGKISTNHECTGIIYSEIAARYLHADSTDILVIGLGRVGYAGASHLAKKGFNVYACDPNIEFLEKAVKELGVKPYERNSGKKFSMIMEATPCKDTISEGMVSDRCLVSTPGIPCGLPENIGKKYKVDMVMEPLVIGVASMLYSVFDETAKFND</sequence>
<dbReference type="Proteomes" id="UP000006622">
    <property type="component" value="Chromosome"/>
</dbReference>
<organism evidence="2 3">
    <name type="scientific">Methanosalsum zhilinae (strain DSM 4017 / NBRC 107636 / OCM 62 / WeN5)</name>
    <name type="common">Methanohalophilus zhilinae</name>
    <dbReference type="NCBI Taxonomy" id="679901"/>
    <lineage>
        <taxon>Archaea</taxon>
        <taxon>Methanobacteriati</taxon>
        <taxon>Methanobacteriota</taxon>
        <taxon>Stenosarchaea group</taxon>
        <taxon>Methanomicrobia</taxon>
        <taxon>Methanosarcinales</taxon>
        <taxon>Methanosarcinaceae</taxon>
        <taxon>Methanosalsum</taxon>
    </lineage>
</organism>
<gene>
    <name evidence="2" type="ordered locus">Mzhil_1028</name>
</gene>
<protein>
    <submittedName>
        <fullName evidence="2">6-phosphogluconate dehydrogenase NAD-binding protein</fullName>
    </submittedName>
</protein>
<dbReference type="HOGENOM" id="CLU_089249_0_0_2"/>
<reference evidence="2" key="1">
    <citation type="submission" date="2010-07" db="EMBL/GenBank/DDBJ databases">
        <title>The complete genome of Methanosalsum zhilinae DSM 4017.</title>
        <authorList>
            <consortium name="US DOE Joint Genome Institute (JGI-PGF)"/>
            <person name="Lucas S."/>
            <person name="Copeland A."/>
            <person name="Lapidus A."/>
            <person name="Glavina del Rio T."/>
            <person name="Dalin E."/>
            <person name="Tice H."/>
            <person name="Bruce D."/>
            <person name="Goodwin L."/>
            <person name="Pitluck S."/>
            <person name="Kyrpides N."/>
            <person name="Mavromatis K."/>
            <person name="Ovchinnikova G."/>
            <person name="Daligault H."/>
            <person name="Detter J.C."/>
            <person name="Han C."/>
            <person name="Tapia R."/>
            <person name="Larimer F."/>
            <person name="Land M."/>
            <person name="Hauser L."/>
            <person name="Markowitz V."/>
            <person name="Cheng J.-F."/>
            <person name="Hugenholtz P."/>
            <person name="Woyke T."/>
            <person name="Wu D."/>
            <person name="Spring S."/>
            <person name="Schueler E."/>
            <person name="Brambilla E."/>
            <person name="Klenk H.-P."/>
            <person name="Eisen J.A."/>
        </authorList>
    </citation>
    <scope>NUCLEOTIDE SEQUENCE</scope>
    <source>
        <strain evidence="2">DSM 4017</strain>
    </source>
</reference>
<dbReference type="InterPro" id="IPR023914">
    <property type="entry name" value="Pyrrolys_PylD"/>
</dbReference>